<evidence type="ECO:0000259" key="5">
    <source>
        <dbReference type="Pfam" id="PF00700"/>
    </source>
</evidence>
<dbReference type="HOGENOM" id="CLU_024437_2_1_9"/>
<gene>
    <name evidence="6" type="ORF">VN24_07930</name>
</gene>
<dbReference type="STRING" id="1126833.VN24_07930"/>
<comment type="similarity">
    <text evidence="2">Belongs to the bacterial flagellin family.</text>
</comment>
<evidence type="ECO:0000256" key="3">
    <source>
        <dbReference type="ARBA" id="ARBA00023143"/>
    </source>
</evidence>
<dbReference type="GO" id="GO:0071973">
    <property type="term" value="P:bacterial-type flagellum-dependent cell motility"/>
    <property type="evidence" value="ECO:0007669"/>
    <property type="project" value="InterPro"/>
</dbReference>
<dbReference type="Pfam" id="PF00669">
    <property type="entry name" value="Flagellin_N"/>
    <property type="match status" value="1"/>
</dbReference>
<dbReference type="GO" id="GO:0009424">
    <property type="term" value="C:bacterial-type flagellum hook"/>
    <property type="evidence" value="ECO:0007669"/>
    <property type="project" value="InterPro"/>
</dbReference>
<keyword evidence="6" id="KW-0282">Flagellum</keyword>
<dbReference type="NCBIfam" id="TIGR02550">
    <property type="entry name" value="flagell_flgL"/>
    <property type="match status" value="1"/>
</dbReference>
<keyword evidence="6" id="KW-0966">Cell projection</keyword>
<dbReference type="KEGG" id="pbj:VN24_07930"/>
<dbReference type="SUPFAM" id="SSF64518">
    <property type="entry name" value="Phase 1 flagellin"/>
    <property type="match status" value="1"/>
</dbReference>
<reference evidence="7" key="2">
    <citation type="submission" date="2015-03" db="EMBL/GenBank/DDBJ databases">
        <title>Genome sequence of Paenibacillus beijingensis strain DSM 24997T.</title>
        <authorList>
            <person name="Kwak Y."/>
            <person name="Shin J.-H."/>
        </authorList>
    </citation>
    <scope>NUCLEOTIDE SEQUENCE [LARGE SCALE GENOMIC DNA]</scope>
    <source>
        <strain evidence="7">DSM 24997</strain>
    </source>
</reference>
<feature type="domain" description="Flagellin C-terminal" evidence="5">
    <location>
        <begin position="223"/>
        <end position="304"/>
    </location>
</feature>
<evidence type="ECO:0000313" key="7">
    <source>
        <dbReference type="Proteomes" id="UP000032633"/>
    </source>
</evidence>
<evidence type="ECO:0000256" key="2">
    <source>
        <dbReference type="ARBA" id="ARBA00005709"/>
    </source>
</evidence>
<dbReference type="OrthoDB" id="9758307at2"/>
<dbReference type="InterPro" id="IPR001029">
    <property type="entry name" value="Flagellin_N"/>
</dbReference>
<sequence>MAFRVTQGMMHSQLIRNLNTNMGKMSDQQDQISTGRKINKPSDDPVGITYGLRYRTEIASNEQYKRNVDSAQSWLDFNDSQLDQATKIMQRINELSVQASTGTNTQTSLNSIKSEVDILKQQMVDVANSNFNGKYVFNGQKFDQIPFDKSSAGFDAKSVSPDQGSVIYAIGEGIQMPVNLTASEVFGDADSSGTTDNVFSVFDRLSSALGSGNYNAIQAEIASVNSRLNKIITARSEIGARTNRVDLMQDRLADMKLSLTSLQSKTEDADVEKLYMDSTVSQNVYQASLSVGAKIITPSLVNFLN</sequence>
<proteinExistence type="inferred from homology"/>
<dbReference type="InterPro" id="IPR046358">
    <property type="entry name" value="Flagellin_C"/>
</dbReference>
<protein>
    <submittedName>
        <fullName evidence="6">Flagellar hook protein FlgL</fullName>
    </submittedName>
</protein>
<dbReference type="AlphaFoldDB" id="A0A0D5NGV4"/>
<dbReference type="PATRIC" id="fig|1126833.4.peg.1745"/>
<dbReference type="PANTHER" id="PTHR42792">
    <property type="entry name" value="FLAGELLIN"/>
    <property type="match status" value="1"/>
</dbReference>
<name>A0A0D5NGV4_9BACL</name>
<evidence type="ECO:0000313" key="6">
    <source>
        <dbReference type="EMBL" id="AJY74516.1"/>
    </source>
</evidence>
<feature type="domain" description="Flagellin N-terminal" evidence="4">
    <location>
        <begin position="9"/>
        <end position="140"/>
    </location>
</feature>
<accession>A0A0D5NGV4</accession>
<evidence type="ECO:0000259" key="4">
    <source>
        <dbReference type="Pfam" id="PF00669"/>
    </source>
</evidence>
<dbReference type="Gene3D" id="1.20.1330.10">
    <property type="entry name" value="f41 fragment of flagellin, N-terminal domain"/>
    <property type="match status" value="1"/>
</dbReference>
<keyword evidence="7" id="KW-1185">Reference proteome</keyword>
<keyword evidence="3" id="KW-0975">Bacterial flagellum</keyword>
<dbReference type="RefSeq" id="WP_045669950.1">
    <property type="nucleotide sequence ID" value="NZ_CP011058.1"/>
</dbReference>
<dbReference type="Pfam" id="PF00700">
    <property type="entry name" value="Flagellin_C"/>
    <property type="match status" value="1"/>
</dbReference>
<dbReference type="InterPro" id="IPR001492">
    <property type="entry name" value="Flagellin"/>
</dbReference>
<dbReference type="Proteomes" id="UP000032633">
    <property type="component" value="Chromosome"/>
</dbReference>
<dbReference type="InterPro" id="IPR013384">
    <property type="entry name" value="Flagell_FlgL"/>
</dbReference>
<dbReference type="EMBL" id="CP011058">
    <property type="protein sequence ID" value="AJY74516.1"/>
    <property type="molecule type" value="Genomic_DNA"/>
</dbReference>
<reference evidence="6 7" key="1">
    <citation type="journal article" date="2015" name="J. Biotechnol.">
        <title>Complete genome sequence of Paenibacillus beijingensis 7188(T) (=DSM 24997(T)), a novel rhizobacterium from jujube garden soil.</title>
        <authorList>
            <person name="Kwak Y."/>
            <person name="Shin J.H."/>
        </authorList>
    </citation>
    <scope>NUCLEOTIDE SEQUENCE [LARGE SCALE GENOMIC DNA]</scope>
    <source>
        <strain evidence="6 7">DSM 24997</strain>
    </source>
</reference>
<comment type="subcellular location">
    <subcellularLocation>
        <location evidence="1">Bacterial flagellum</location>
    </subcellularLocation>
</comment>
<organism evidence="6 7">
    <name type="scientific">Paenibacillus beijingensis</name>
    <dbReference type="NCBI Taxonomy" id="1126833"/>
    <lineage>
        <taxon>Bacteria</taxon>
        <taxon>Bacillati</taxon>
        <taxon>Bacillota</taxon>
        <taxon>Bacilli</taxon>
        <taxon>Bacillales</taxon>
        <taxon>Paenibacillaceae</taxon>
        <taxon>Paenibacillus</taxon>
    </lineage>
</organism>
<dbReference type="PANTHER" id="PTHR42792:SF1">
    <property type="entry name" value="FLAGELLAR HOOK-ASSOCIATED PROTEIN 3"/>
    <property type="match status" value="1"/>
</dbReference>
<evidence type="ECO:0000256" key="1">
    <source>
        <dbReference type="ARBA" id="ARBA00004365"/>
    </source>
</evidence>
<keyword evidence="6" id="KW-0969">Cilium</keyword>
<dbReference type="GO" id="GO:0005198">
    <property type="term" value="F:structural molecule activity"/>
    <property type="evidence" value="ECO:0007669"/>
    <property type="project" value="InterPro"/>
</dbReference>